<gene>
    <name evidence="2" type="ORF">ODALV1_LOCUS5036</name>
</gene>
<dbReference type="Proteomes" id="UP001642540">
    <property type="component" value="Unassembled WGS sequence"/>
</dbReference>
<keyword evidence="1" id="KW-0732">Signal</keyword>
<accession>A0ABP1Q112</accession>
<evidence type="ECO:0000256" key="1">
    <source>
        <dbReference type="SAM" id="SignalP"/>
    </source>
</evidence>
<dbReference type="EMBL" id="CAXLJM020000015">
    <property type="protein sequence ID" value="CAL8081832.1"/>
    <property type="molecule type" value="Genomic_DNA"/>
</dbReference>
<sequence>MSATKTLIGLELVFLTLFAVHGNKIIKAEESGQDAEYKSWKVNITDELLSISKSYCSLLLKEEEWQVTASIISNHLVVQAPVDAFRSDHVTKLQLCASWRRGVGTAPLPEEEPEPDVPDHSLYSILTTPFSYAFSFGQWVTSFPEYFGEKFVEYIDWELSDNHKLTNEEVWHIYLYLSYVVGLACDNKTFLLNNKQVKANMKTVEVRRLEVKDDGFLEQMTHVREMLEKCTAGDGYQFWETEQTRRERLAVDEFYNSQVLVPYD</sequence>
<evidence type="ECO:0000313" key="2">
    <source>
        <dbReference type="EMBL" id="CAL8081832.1"/>
    </source>
</evidence>
<evidence type="ECO:0000313" key="3">
    <source>
        <dbReference type="Proteomes" id="UP001642540"/>
    </source>
</evidence>
<proteinExistence type="predicted"/>
<protein>
    <submittedName>
        <fullName evidence="2">Uncharacterized protein</fullName>
    </submittedName>
</protein>
<organism evidence="2 3">
    <name type="scientific">Orchesella dallaii</name>
    <dbReference type="NCBI Taxonomy" id="48710"/>
    <lineage>
        <taxon>Eukaryota</taxon>
        <taxon>Metazoa</taxon>
        <taxon>Ecdysozoa</taxon>
        <taxon>Arthropoda</taxon>
        <taxon>Hexapoda</taxon>
        <taxon>Collembola</taxon>
        <taxon>Entomobryomorpha</taxon>
        <taxon>Entomobryoidea</taxon>
        <taxon>Orchesellidae</taxon>
        <taxon>Orchesellinae</taxon>
        <taxon>Orchesella</taxon>
    </lineage>
</organism>
<feature type="signal peptide" evidence="1">
    <location>
        <begin position="1"/>
        <end position="22"/>
    </location>
</feature>
<name>A0ABP1Q112_9HEXA</name>
<keyword evidence="3" id="KW-1185">Reference proteome</keyword>
<comment type="caution">
    <text evidence="2">The sequence shown here is derived from an EMBL/GenBank/DDBJ whole genome shotgun (WGS) entry which is preliminary data.</text>
</comment>
<reference evidence="2 3" key="1">
    <citation type="submission" date="2024-08" db="EMBL/GenBank/DDBJ databases">
        <authorList>
            <person name="Cucini C."/>
            <person name="Frati F."/>
        </authorList>
    </citation>
    <scope>NUCLEOTIDE SEQUENCE [LARGE SCALE GENOMIC DNA]</scope>
</reference>
<feature type="chain" id="PRO_5046141520" evidence="1">
    <location>
        <begin position="23"/>
        <end position="264"/>
    </location>
</feature>